<accession>A0A385AG70</accession>
<dbReference type="RefSeq" id="WP_035186562.1">
    <property type="nucleotide sequence ID" value="NZ_CP031003.1"/>
</dbReference>
<dbReference type="GO" id="GO:0016887">
    <property type="term" value="F:ATP hydrolysis activity"/>
    <property type="evidence" value="ECO:0007669"/>
    <property type="project" value="InterPro"/>
</dbReference>
<name>A0A385AG70_LATCU</name>
<dbReference type="Pfam" id="PF13476">
    <property type="entry name" value="AAA_23"/>
    <property type="match status" value="1"/>
</dbReference>
<dbReference type="PANTHER" id="PTHR32114">
    <property type="entry name" value="ABC TRANSPORTER ABCH.3"/>
    <property type="match status" value="1"/>
</dbReference>
<evidence type="ECO:0000256" key="2">
    <source>
        <dbReference type="ARBA" id="ARBA00011322"/>
    </source>
</evidence>
<evidence type="ECO:0000256" key="1">
    <source>
        <dbReference type="ARBA" id="ARBA00006930"/>
    </source>
</evidence>
<gene>
    <name evidence="6" type="ORF">DT351_10175</name>
</gene>
<dbReference type="Proteomes" id="UP000257607">
    <property type="component" value="Chromosome"/>
</dbReference>
<comment type="similarity">
    <text evidence="1">Belongs to the SMC family. SbcC subfamily.</text>
</comment>
<dbReference type="InterPro" id="IPR027417">
    <property type="entry name" value="P-loop_NTPase"/>
</dbReference>
<evidence type="ECO:0000256" key="3">
    <source>
        <dbReference type="ARBA" id="ARBA00013368"/>
    </source>
</evidence>
<dbReference type="GO" id="GO:0006302">
    <property type="term" value="P:double-strand break repair"/>
    <property type="evidence" value="ECO:0007669"/>
    <property type="project" value="InterPro"/>
</dbReference>
<keyword evidence="4" id="KW-0175">Coiled coil</keyword>
<comment type="subunit">
    <text evidence="2">Heterodimer of SbcC and SbcD.</text>
</comment>
<feature type="domain" description="Rad50/SbcC-type AAA" evidence="5">
    <location>
        <begin position="5"/>
        <end position="294"/>
    </location>
</feature>
<reference evidence="6 7" key="1">
    <citation type="submission" date="2018-07" db="EMBL/GenBank/DDBJ databases">
        <title>Lactobacillus curvatus genome sequence.</title>
        <authorList>
            <person name="Prechtl R."/>
        </authorList>
    </citation>
    <scope>NUCLEOTIDE SEQUENCE [LARGE SCALE GENOMIC DNA]</scope>
    <source>
        <strain evidence="6 7">TMW 1.1928</strain>
    </source>
</reference>
<dbReference type="Gene3D" id="3.40.50.300">
    <property type="entry name" value="P-loop containing nucleotide triphosphate hydrolases"/>
    <property type="match status" value="2"/>
</dbReference>
<organism evidence="6 7">
    <name type="scientific">Latilactobacillus curvatus</name>
    <name type="common">Lactobacillus curvatus</name>
    <dbReference type="NCBI Taxonomy" id="28038"/>
    <lineage>
        <taxon>Bacteria</taxon>
        <taxon>Bacillati</taxon>
        <taxon>Bacillota</taxon>
        <taxon>Bacilli</taxon>
        <taxon>Lactobacillales</taxon>
        <taxon>Lactobacillaceae</taxon>
        <taxon>Latilactobacillus</taxon>
    </lineage>
</organism>
<proteinExistence type="inferred from homology"/>
<dbReference type="AlphaFoldDB" id="A0A385AG70"/>
<protein>
    <recommendedName>
        <fullName evidence="3">Nuclease SbcCD subunit C</fullName>
    </recommendedName>
</protein>
<evidence type="ECO:0000259" key="5">
    <source>
        <dbReference type="Pfam" id="PF13476"/>
    </source>
</evidence>
<dbReference type="EMBL" id="CP031003">
    <property type="protein sequence ID" value="AXN36670.1"/>
    <property type="molecule type" value="Genomic_DNA"/>
</dbReference>
<evidence type="ECO:0000313" key="6">
    <source>
        <dbReference type="EMBL" id="AXN36670.1"/>
    </source>
</evidence>
<feature type="coiled-coil region" evidence="4">
    <location>
        <begin position="397"/>
        <end position="446"/>
    </location>
</feature>
<dbReference type="InterPro" id="IPR038729">
    <property type="entry name" value="Rad50/SbcC_AAA"/>
</dbReference>
<sequence>MIFKELKLINFRQFKGENRFVFPINDRKITLIIARNGVGKTTFLQAFRFCFYGESPNVLKLPKSEELLNYSVENDMSEMDEQPLSVQVKFQHNGKDYIAVRTVRFRMFNRKMQKLTKNSDDSFELWEETENRGAVKVEDGLKRIQEMIPTGLAHVYMFDGERVEKPIGSKEFKNDLKNSIVGVLGLKKLEQARDFLGDESKSSSVIGQVYSKLMPLNNTEQEVLDRDNIAKKNIDDLNHEIVLQQGSVEILTRDIDEATEAQKSIDELRILVQERQVADLKINKQEQKIESLTKSANDCAVNLLLKLEIAKTYPKYKEFIEKEEDQAEVFENLYESVIKDILKRHECICGREVHSNSHEADILRSLSVLPQDNANYLNALKSLYNSITDISILRNKVERYHKQLVLAKKDLEELRKSYDVAVEKVIDKEKKNGQNAQVNIEHLRANKARILYSIDTNKEAVEENQRIINGLSSRLKKIHFSNQHNRNVKASLTMLNQLKLEIEGELDNKKKIARQSIKRNMNLVLSEVMDQHYEVELDSEYKLTVYKRNNKNYLKDETEVLSTGQNVMMYLSFLRALLMTIEQHSEFDDIQSSGVIMDAALSNLDEEHIKQISMRILNSFDQLIFLSFKAQLRNELIAGIRSNISCVYELSKDTVGNVVSRIIDANDVEEYINEDDDINE</sequence>
<evidence type="ECO:0000313" key="7">
    <source>
        <dbReference type="Proteomes" id="UP000257607"/>
    </source>
</evidence>
<dbReference type="PANTHER" id="PTHR32114:SF2">
    <property type="entry name" value="ABC TRANSPORTER ABCH.3"/>
    <property type="match status" value="1"/>
</dbReference>
<evidence type="ECO:0000256" key="4">
    <source>
        <dbReference type="SAM" id="Coils"/>
    </source>
</evidence>
<dbReference type="SUPFAM" id="SSF52540">
    <property type="entry name" value="P-loop containing nucleoside triphosphate hydrolases"/>
    <property type="match status" value="1"/>
</dbReference>